<dbReference type="GO" id="GO:0003677">
    <property type="term" value="F:DNA binding"/>
    <property type="evidence" value="ECO:0007669"/>
    <property type="project" value="InterPro"/>
</dbReference>
<sequence length="581" mass="66753">MKKVNNTKILSTAEASRLLGLTRQTLYKLAEKGELPGKKIGRNYKFFEQDILSYIRLHKKLPKYKEWELRADFATEGIKKMAKRTFQGLSSNIEELIANSYDADATSVRIVINNDKGTLSIIDNGSGMDESALASFVKYGKSDKDSDYRSPKFGRSPIGEYGMGGKLAITNISRRCKIITRRNGYEHIFNMNRADLDKAKYISDVKSRVLTKKCSKKYHGTEIYMEDLFTKTIDSERLQERFSTKMPLSQNFQIVMVVIRNNEKKEQTVSEPIFEYERKFDFSDDLPKIGNVKMSIYFTKEPIAATKQGVWTKVNGRIVNEKAEWFDLFRATSGTRYRYRLFGYGEADGLKDYVTFSKNDFIDCPEYNEYWEFGHKNILKVQNTLLRDDENIKKEQDRNLVKDVEKEVNDIVSKLDDPATLGVLEAKIKKEFTKEKESAPEAPYPNIDVIEKEAEKVVSVVKRGKDKRERRNQSIAPSERVSYSGRNYVITPVDLSETGDIVKFTKEMNLIEINEKHPLYVKASRNSSLDDLVRSLAFTEIAYDYSEGDFVSFDAVFNELARIASRRVKLIGMEDLTASSG</sequence>
<evidence type="ECO:0000313" key="2">
    <source>
        <dbReference type="EMBL" id="KKU03302.1"/>
    </source>
</evidence>
<dbReference type="AlphaFoldDB" id="A0A0G1M5C2"/>
<dbReference type="NCBIfam" id="TIGR01764">
    <property type="entry name" value="excise"/>
    <property type="match status" value="1"/>
</dbReference>
<dbReference type="Pfam" id="PF13589">
    <property type="entry name" value="HATPase_c_3"/>
    <property type="match status" value="1"/>
</dbReference>
<organism evidence="2 3">
    <name type="scientific">Candidatus Amesbacteria bacterium GW2011_GWC2_45_19</name>
    <dbReference type="NCBI Taxonomy" id="1618366"/>
    <lineage>
        <taxon>Bacteria</taxon>
        <taxon>Candidatus Amesiibacteriota</taxon>
    </lineage>
</organism>
<name>A0A0G1M5C2_9BACT</name>
<dbReference type="EMBL" id="LCKS01000002">
    <property type="protein sequence ID" value="KKU03302.1"/>
    <property type="molecule type" value="Genomic_DNA"/>
</dbReference>
<evidence type="ECO:0000259" key="1">
    <source>
        <dbReference type="Pfam" id="PF12728"/>
    </source>
</evidence>
<dbReference type="Pfam" id="PF12728">
    <property type="entry name" value="HTH_17"/>
    <property type="match status" value="1"/>
</dbReference>
<dbReference type="SUPFAM" id="SSF55874">
    <property type="entry name" value="ATPase domain of HSP90 chaperone/DNA topoisomerase II/histidine kinase"/>
    <property type="match status" value="1"/>
</dbReference>
<dbReference type="Proteomes" id="UP000034264">
    <property type="component" value="Unassembled WGS sequence"/>
</dbReference>
<reference evidence="2 3" key="1">
    <citation type="journal article" date="2015" name="Nature">
        <title>rRNA introns, odd ribosomes, and small enigmatic genomes across a large radiation of phyla.</title>
        <authorList>
            <person name="Brown C.T."/>
            <person name="Hug L.A."/>
            <person name="Thomas B.C."/>
            <person name="Sharon I."/>
            <person name="Castelle C.J."/>
            <person name="Singh A."/>
            <person name="Wilkins M.J."/>
            <person name="Williams K.H."/>
            <person name="Banfield J.F."/>
        </authorList>
    </citation>
    <scope>NUCLEOTIDE SEQUENCE [LARGE SCALE GENOMIC DNA]</scope>
</reference>
<dbReference type="Gene3D" id="3.30.565.10">
    <property type="entry name" value="Histidine kinase-like ATPase, C-terminal domain"/>
    <property type="match status" value="1"/>
</dbReference>
<gene>
    <name evidence="2" type="ORF">UX05_C0002G0058</name>
</gene>
<dbReference type="InterPro" id="IPR041657">
    <property type="entry name" value="HTH_17"/>
</dbReference>
<evidence type="ECO:0000313" key="3">
    <source>
        <dbReference type="Proteomes" id="UP000034264"/>
    </source>
</evidence>
<dbReference type="InterPro" id="IPR010093">
    <property type="entry name" value="SinI_DNA-bd"/>
</dbReference>
<comment type="caution">
    <text evidence="2">The sequence shown here is derived from an EMBL/GenBank/DDBJ whole genome shotgun (WGS) entry which is preliminary data.</text>
</comment>
<protein>
    <submittedName>
        <fullName evidence="2">Mismatch repair protein</fullName>
    </submittedName>
</protein>
<feature type="domain" description="Helix-turn-helix" evidence="1">
    <location>
        <begin position="10"/>
        <end position="56"/>
    </location>
</feature>
<proteinExistence type="predicted"/>
<dbReference type="InterPro" id="IPR036890">
    <property type="entry name" value="HATPase_C_sf"/>
</dbReference>
<accession>A0A0G1M5C2</accession>